<sequence>MALKINPLTKIIALSSVLATGFLLVVLAGAIYGNWFPVLIAFLYGIAHLPVLITSHYGYQYDDYLNDSGDGGSSSDIVDFGRFTSSFLLTTATLFPLILSHCHVLTHTASTLTIVGGFLIYGTVLTFTSFFDGFGEEEDPFNF</sequence>
<dbReference type="Proteomes" id="UP001165064">
    <property type="component" value="Unassembled WGS sequence"/>
</dbReference>
<keyword evidence="2" id="KW-1185">Reference proteome</keyword>
<evidence type="ECO:0000313" key="2">
    <source>
        <dbReference type="Proteomes" id="UP001165064"/>
    </source>
</evidence>
<gene>
    <name evidence="1" type="ORF">Amon02_001001000</name>
</gene>
<organism evidence="1 2">
    <name type="scientific">Ambrosiozyma monospora</name>
    <name type="common">Yeast</name>
    <name type="synonym">Endomycopsis monosporus</name>
    <dbReference type="NCBI Taxonomy" id="43982"/>
    <lineage>
        <taxon>Eukaryota</taxon>
        <taxon>Fungi</taxon>
        <taxon>Dikarya</taxon>
        <taxon>Ascomycota</taxon>
        <taxon>Saccharomycotina</taxon>
        <taxon>Pichiomycetes</taxon>
        <taxon>Pichiales</taxon>
        <taxon>Pichiaceae</taxon>
        <taxon>Ambrosiozyma</taxon>
    </lineage>
</organism>
<evidence type="ECO:0000313" key="1">
    <source>
        <dbReference type="EMBL" id="GME96526.1"/>
    </source>
</evidence>
<protein>
    <submittedName>
        <fullName evidence="1">Unnamed protein product</fullName>
    </submittedName>
</protein>
<proteinExistence type="predicted"/>
<name>A0ACB5TWC9_AMBMO</name>
<dbReference type="EMBL" id="BSXS01009779">
    <property type="protein sequence ID" value="GME96526.1"/>
    <property type="molecule type" value="Genomic_DNA"/>
</dbReference>
<accession>A0ACB5TWC9</accession>
<reference evidence="1" key="1">
    <citation type="submission" date="2023-04" db="EMBL/GenBank/DDBJ databases">
        <title>Ambrosiozyma monospora NBRC 10751.</title>
        <authorList>
            <person name="Ichikawa N."/>
            <person name="Sato H."/>
            <person name="Tonouchi N."/>
        </authorList>
    </citation>
    <scope>NUCLEOTIDE SEQUENCE</scope>
    <source>
        <strain evidence="1">NBRC 10751</strain>
    </source>
</reference>
<comment type="caution">
    <text evidence="1">The sequence shown here is derived from an EMBL/GenBank/DDBJ whole genome shotgun (WGS) entry which is preliminary data.</text>
</comment>